<gene>
    <name evidence="2" type="ORF">EV03_0870</name>
</gene>
<name>A0A0A2C3M8_PROMR</name>
<reference evidence="3" key="1">
    <citation type="journal article" date="2014" name="Sci. Data">
        <title>Genomes of diverse isolates of the marine cyanobacterium Prochlorococcus.</title>
        <authorList>
            <person name="Biller S."/>
            <person name="Berube P."/>
            <person name="Thompson J."/>
            <person name="Kelly L."/>
            <person name="Roggensack S."/>
            <person name="Awad L."/>
            <person name="Roache-Johnson K."/>
            <person name="Ding H."/>
            <person name="Giovannoni S.J."/>
            <person name="Moore L.R."/>
            <person name="Chisholm S.W."/>
        </authorList>
    </citation>
    <scope>NUCLEOTIDE SEQUENCE [LARGE SCALE GENOMIC DNA]</scope>
    <source>
        <strain evidence="3">PAC1</strain>
    </source>
</reference>
<keyword evidence="1" id="KW-1133">Transmembrane helix</keyword>
<evidence type="ECO:0000313" key="2">
    <source>
        <dbReference type="EMBL" id="KGG20933.1"/>
    </source>
</evidence>
<dbReference type="EMBL" id="JNAX01000010">
    <property type="protein sequence ID" value="KGG20933.1"/>
    <property type="molecule type" value="Genomic_DNA"/>
</dbReference>
<feature type="transmembrane region" description="Helical" evidence="1">
    <location>
        <begin position="38"/>
        <end position="58"/>
    </location>
</feature>
<organism evidence="2 3">
    <name type="scientific">Prochlorococcus marinus str. PAC1</name>
    <dbReference type="NCBI Taxonomy" id="59924"/>
    <lineage>
        <taxon>Bacteria</taxon>
        <taxon>Bacillati</taxon>
        <taxon>Cyanobacteriota</taxon>
        <taxon>Cyanophyceae</taxon>
        <taxon>Synechococcales</taxon>
        <taxon>Prochlorococcaceae</taxon>
        <taxon>Prochlorococcus</taxon>
    </lineage>
</organism>
<protein>
    <submittedName>
        <fullName evidence="2">Uncharacterized protein</fullName>
    </submittedName>
</protein>
<dbReference type="AlphaFoldDB" id="A0A0A2C3M8"/>
<sequence length="69" mass="7852">MERYCMVFLSNPQVWHLPGTWSEQPIDGPYLGMTSSQLSWVTASILVTLLIAFSVYILQTSNSKRKRSS</sequence>
<keyword evidence="1" id="KW-0812">Transmembrane</keyword>
<keyword evidence="1" id="KW-0472">Membrane</keyword>
<evidence type="ECO:0000256" key="1">
    <source>
        <dbReference type="SAM" id="Phobius"/>
    </source>
</evidence>
<dbReference type="Proteomes" id="UP000030392">
    <property type="component" value="Unassembled WGS sequence"/>
</dbReference>
<accession>A0A0A2C3M8</accession>
<comment type="caution">
    <text evidence="2">The sequence shown here is derived from an EMBL/GenBank/DDBJ whole genome shotgun (WGS) entry which is preliminary data.</text>
</comment>
<evidence type="ECO:0000313" key="3">
    <source>
        <dbReference type="Proteomes" id="UP000030392"/>
    </source>
</evidence>
<proteinExistence type="predicted"/>